<evidence type="ECO:0000256" key="2">
    <source>
        <dbReference type="ARBA" id="ARBA00023136"/>
    </source>
</evidence>
<protein>
    <recommendedName>
        <fullName evidence="4">Outer membrane protein assembly factor BamB</fullName>
    </recommendedName>
</protein>
<dbReference type="Gene3D" id="2.130.10.10">
    <property type="entry name" value="YVTN repeat-like/Quinoprotein amine dehydrogenase"/>
    <property type="match status" value="1"/>
</dbReference>
<evidence type="ECO:0000259" key="5">
    <source>
        <dbReference type="Pfam" id="PF13360"/>
    </source>
</evidence>
<dbReference type="PANTHER" id="PTHR34512:SF30">
    <property type="entry name" value="OUTER MEMBRANE PROTEIN ASSEMBLY FACTOR BAMB"/>
    <property type="match status" value="1"/>
</dbReference>
<feature type="domain" description="Pyrrolo-quinoline quinone repeat" evidence="5">
    <location>
        <begin position="82"/>
        <end position="293"/>
    </location>
</feature>
<dbReference type="NCBIfam" id="TIGR03300">
    <property type="entry name" value="assembly_YfgL"/>
    <property type="match status" value="1"/>
</dbReference>
<keyword evidence="4 6" id="KW-0449">Lipoprotein</keyword>
<evidence type="ECO:0000256" key="4">
    <source>
        <dbReference type="HAMAP-Rule" id="MF_00923"/>
    </source>
</evidence>
<dbReference type="HOGENOM" id="CLU_027480_0_1_6"/>
<evidence type="ECO:0000256" key="1">
    <source>
        <dbReference type="ARBA" id="ARBA00022729"/>
    </source>
</evidence>
<keyword evidence="4" id="KW-0564">Palmitate</keyword>
<comment type="function">
    <text evidence="4">Part of the outer membrane protein assembly complex, which is involved in assembly and insertion of beta-barrel proteins into the outer membrane.</text>
</comment>
<reference evidence="6 7" key="1">
    <citation type="journal article" date="2012" name="ISME J.">
        <title>Genomic insights to SAR86, an abundant and uncultivated marine bacterial lineage.</title>
        <authorList>
            <person name="Dupont C.L."/>
            <person name="Rusch D.B."/>
            <person name="Yooseph S."/>
            <person name="Lombardo M.J."/>
            <person name="Richter R.A."/>
            <person name="Valas R."/>
            <person name="Novotny M."/>
            <person name="Yee-Greenbaum J."/>
            <person name="Selengut J.D."/>
            <person name="Haft D.H."/>
            <person name="Halpern A.L."/>
            <person name="Lasken R.S."/>
            <person name="Nealson K."/>
            <person name="Friedman R."/>
            <person name="Venter J.C."/>
        </authorList>
    </citation>
    <scope>NUCLEOTIDE SEQUENCE [LARGE SCALE GENOMIC DNA]</scope>
</reference>
<dbReference type="SMART" id="SM00564">
    <property type="entry name" value="PQQ"/>
    <property type="match status" value="5"/>
</dbReference>
<comment type="similarity">
    <text evidence="4">Belongs to the BamB family.</text>
</comment>
<gene>
    <name evidence="6" type="primary">yfgL</name>
    <name evidence="4" type="synonym">bamB</name>
    <name evidence="6" type="ORF">NT02SARS_1416</name>
</gene>
<sequence length="383" mass="42170">MISKKRYLILALIIASCSSIPDPRFWKSDDAEDDPTKPAELKEFKNEIDINIAWVSKFKNEDNIGDFKPAFSSGKIFFSDSSGKISSLNNSGSSEWDVKLNNLSSGTAAGFGVVVVADIDGNIICLNQQNGDVNWTINVKNEVLAPAAISARYVIVKTSAGELVGLNKTTGELIWSYRSQNPTLTVRGSSEPIIYEDQVFATFDNGRLGVFQLDTGFTLWDGAISYTEGTTELENLIDADSPPVVDGRLVYANNYQGNINIFDIAQKRSVWTAESSSFYSPLIIRGMMVLIQDDSSIKSFSTNTLLASWSSNEYKNRNLSNGVNFKGNIIFGDDQGYVHALDPLSGKTIGRKKVSRHPIENIVSRSDGFYVVDENLQLFSLSI</sequence>
<evidence type="ECO:0000313" key="6">
    <source>
        <dbReference type="EMBL" id="EJP74085.1"/>
    </source>
</evidence>
<dbReference type="AlphaFoldDB" id="J4X653"/>
<dbReference type="SUPFAM" id="SSF50998">
    <property type="entry name" value="Quinoprotein alcohol dehydrogenase-like"/>
    <property type="match status" value="1"/>
</dbReference>
<name>J4X653_9GAMM</name>
<dbReference type="Proteomes" id="UP000010116">
    <property type="component" value="Unassembled WGS sequence"/>
</dbReference>
<dbReference type="GO" id="GO:0051205">
    <property type="term" value="P:protein insertion into membrane"/>
    <property type="evidence" value="ECO:0007669"/>
    <property type="project" value="UniProtKB-UniRule"/>
</dbReference>
<dbReference type="InterPro" id="IPR017687">
    <property type="entry name" value="BamB"/>
</dbReference>
<evidence type="ECO:0000256" key="3">
    <source>
        <dbReference type="ARBA" id="ARBA00023237"/>
    </source>
</evidence>
<dbReference type="GO" id="GO:0043165">
    <property type="term" value="P:Gram-negative-bacterium-type cell outer membrane assembly"/>
    <property type="evidence" value="ECO:0007669"/>
    <property type="project" value="UniProtKB-UniRule"/>
</dbReference>
<organism evidence="6 7">
    <name type="scientific">SAR86 cluster bacterium SAR86B</name>
    <dbReference type="NCBI Taxonomy" id="1123867"/>
    <lineage>
        <taxon>Bacteria</taxon>
        <taxon>Pseudomonadati</taxon>
        <taxon>Pseudomonadota</taxon>
        <taxon>Gammaproteobacteria</taxon>
        <taxon>SAR86 cluster</taxon>
    </lineage>
</organism>
<keyword evidence="3 4" id="KW-0998">Cell outer membrane</keyword>
<accession>J4X653</accession>
<evidence type="ECO:0000313" key="7">
    <source>
        <dbReference type="Proteomes" id="UP000010116"/>
    </source>
</evidence>
<dbReference type="InterPro" id="IPR018391">
    <property type="entry name" value="PQQ_b-propeller_rpt"/>
</dbReference>
<proteinExistence type="inferred from homology"/>
<dbReference type="GO" id="GO:0009279">
    <property type="term" value="C:cell outer membrane"/>
    <property type="evidence" value="ECO:0007669"/>
    <property type="project" value="UniProtKB-SubCell"/>
</dbReference>
<dbReference type="PANTHER" id="PTHR34512">
    <property type="entry name" value="CELL SURFACE PROTEIN"/>
    <property type="match status" value="1"/>
</dbReference>
<keyword evidence="1 4" id="KW-0732">Signal</keyword>
<dbReference type="InterPro" id="IPR002372">
    <property type="entry name" value="PQQ_rpt_dom"/>
</dbReference>
<comment type="subunit">
    <text evidence="4">Part of the Bam complex.</text>
</comment>
<keyword evidence="2 4" id="KW-0472">Membrane</keyword>
<dbReference type="InterPro" id="IPR011047">
    <property type="entry name" value="Quinoprotein_ADH-like_sf"/>
</dbReference>
<dbReference type="InterPro" id="IPR015943">
    <property type="entry name" value="WD40/YVTN_repeat-like_dom_sf"/>
</dbReference>
<dbReference type="Pfam" id="PF13360">
    <property type="entry name" value="PQQ_2"/>
    <property type="match status" value="1"/>
</dbReference>
<dbReference type="EMBL" id="JH611161">
    <property type="protein sequence ID" value="EJP74085.1"/>
    <property type="molecule type" value="Genomic_DNA"/>
</dbReference>
<dbReference type="HAMAP" id="MF_00923">
    <property type="entry name" value="OM_assembly_BamB"/>
    <property type="match status" value="1"/>
</dbReference>
<comment type="subcellular location">
    <subcellularLocation>
        <location evidence="4">Cell outer membrane</location>
        <topology evidence="4">Lipid-anchor</topology>
    </subcellularLocation>
</comment>
<dbReference type="PROSITE" id="PS51257">
    <property type="entry name" value="PROKAR_LIPOPROTEIN"/>
    <property type="match status" value="1"/>
</dbReference>